<dbReference type="EMBL" id="AJIL01000019">
    <property type="protein sequence ID" value="KNF03143.1"/>
    <property type="molecule type" value="Genomic_DNA"/>
</dbReference>
<evidence type="ECO:0000313" key="2">
    <source>
        <dbReference type="Proteomes" id="UP000054564"/>
    </source>
</evidence>
<dbReference type="AlphaFoldDB" id="A0A0L0VV40"/>
<organism evidence="1 2">
    <name type="scientific">Puccinia striiformis f. sp. tritici PST-78</name>
    <dbReference type="NCBI Taxonomy" id="1165861"/>
    <lineage>
        <taxon>Eukaryota</taxon>
        <taxon>Fungi</taxon>
        <taxon>Dikarya</taxon>
        <taxon>Basidiomycota</taxon>
        <taxon>Pucciniomycotina</taxon>
        <taxon>Pucciniomycetes</taxon>
        <taxon>Pucciniales</taxon>
        <taxon>Pucciniaceae</taxon>
        <taxon>Puccinia</taxon>
    </lineage>
</organism>
<dbReference type="Proteomes" id="UP000054564">
    <property type="component" value="Unassembled WGS sequence"/>
</dbReference>
<name>A0A0L0VV40_9BASI</name>
<evidence type="ECO:0000313" key="1">
    <source>
        <dbReference type="EMBL" id="KNF03143.1"/>
    </source>
</evidence>
<protein>
    <submittedName>
        <fullName evidence="1">Uncharacterized protein</fullName>
    </submittedName>
</protein>
<accession>A0A0L0VV40</accession>
<keyword evidence="2" id="KW-1185">Reference proteome</keyword>
<reference evidence="2" key="1">
    <citation type="submission" date="2014-03" db="EMBL/GenBank/DDBJ databases">
        <title>The Genome Sequence of Puccinia striiformis f. sp. tritici PST-78.</title>
        <authorList>
            <consortium name="The Broad Institute Genome Sequencing Platform"/>
            <person name="Cuomo C."/>
            <person name="Hulbert S."/>
            <person name="Chen X."/>
            <person name="Walker B."/>
            <person name="Young S.K."/>
            <person name="Zeng Q."/>
            <person name="Gargeya S."/>
            <person name="Fitzgerald M."/>
            <person name="Haas B."/>
            <person name="Abouelleil A."/>
            <person name="Alvarado L."/>
            <person name="Arachchi H.M."/>
            <person name="Berlin A.M."/>
            <person name="Chapman S.B."/>
            <person name="Goldberg J."/>
            <person name="Griggs A."/>
            <person name="Gujja S."/>
            <person name="Hansen M."/>
            <person name="Howarth C."/>
            <person name="Imamovic A."/>
            <person name="Larimer J."/>
            <person name="McCowan C."/>
            <person name="Montmayeur A."/>
            <person name="Murphy C."/>
            <person name="Neiman D."/>
            <person name="Pearson M."/>
            <person name="Priest M."/>
            <person name="Roberts A."/>
            <person name="Saif S."/>
            <person name="Shea T."/>
            <person name="Sisk P."/>
            <person name="Sykes S."/>
            <person name="Wortman J."/>
            <person name="Nusbaum C."/>
            <person name="Birren B."/>
        </authorList>
    </citation>
    <scope>NUCLEOTIDE SEQUENCE [LARGE SCALE GENOMIC DNA]</scope>
    <source>
        <strain evidence="2">race PST-78</strain>
    </source>
</reference>
<gene>
    <name evidence="1" type="ORF">PSTG_03728</name>
</gene>
<proteinExistence type="predicted"/>
<sequence length="101" mass="10687">MAVKARDWSMSLTAIVPPCLTSGKASGKEVLPVQSMEPVHEIAEGGKLAKAAKAAAGDVPKVGDMHEPLLPFNQPQSTQHLEAEMFLILSLNSEAPKLTVV</sequence>
<comment type="caution">
    <text evidence="1">The sequence shown here is derived from an EMBL/GenBank/DDBJ whole genome shotgun (WGS) entry which is preliminary data.</text>
</comment>